<dbReference type="InterPro" id="IPR043428">
    <property type="entry name" value="LivM-like"/>
</dbReference>
<feature type="transmembrane region" description="Helical" evidence="6">
    <location>
        <begin position="209"/>
        <end position="228"/>
    </location>
</feature>
<dbReference type="PANTHER" id="PTHR30482:SF10">
    <property type="entry name" value="HIGH-AFFINITY BRANCHED-CHAIN AMINO ACID TRANSPORT PROTEIN BRAE"/>
    <property type="match status" value="1"/>
</dbReference>
<organism evidence="7 8">
    <name type="scientific">Nocardioides bizhenqiangii</name>
    <dbReference type="NCBI Taxonomy" id="3095076"/>
    <lineage>
        <taxon>Bacteria</taxon>
        <taxon>Bacillati</taxon>
        <taxon>Actinomycetota</taxon>
        <taxon>Actinomycetes</taxon>
        <taxon>Propionibacteriales</taxon>
        <taxon>Nocardioidaceae</taxon>
        <taxon>Nocardioides</taxon>
    </lineage>
</organism>
<feature type="transmembrane region" description="Helical" evidence="6">
    <location>
        <begin position="299"/>
        <end position="315"/>
    </location>
</feature>
<feature type="transmembrane region" description="Helical" evidence="6">
    <location>
        <begin position="155"/>
        <end position="176"/>
    </location>
</feature>
<dbReference type="Proteomes" id="UP001327225">
    <property type="component" value="Chromosome"/>
</dbReference>
<feature type="transmembrane region" description="Helical" evidence="6">
    <location>
        <begin position="263"/>
        <end position="287"/>
    </location>
</feature>
<keyword evidence="5 6" id="KW-0472">Membrane</keyword>
<feature type="transmembrane region" description="Helical" evidence="6">
    <location>
        <begin position="234"/>
        <end position="256"/>
    </location>
</feature>
<evidence type="ECO:0000256" key="1">
    <source>
        <dbReference type="ARBA" id="ARBA00004651"/>
    </source>
</evidence>
<feature type="transmembrane region" description="Helical" evidence="6">
    <location>
        <begin position="66"/>
        <end position="85"/>
    </location>
</feature>
<evidence type="ECO:0000256" key="3">
    <source>
        <dbReference type="ARBA" id="ARBA00022692"/>
    </source>
</evidence>
<dbReference type="EMBL" id="CP141059">
    <property type="protein sequence ID" value="WQQ24953.1"/>
    <property type="molecule type" value="Genomic_DNA"/>
</dbReference>
<keyword evidence="3 6" id="KW-0812">Transmembrane</keyword>
<dbReference type="CDD" id="cd06581">
    <property type="entry name" value="TM_PBP1_LivM_like"/>
    <property type="match status" value="1"/>
</dbReference>
<dbReference type="Pfam" id="PF02653">
    <property type="entry name" value="BPD_transp_2"/>
    <property type="match status" value="1"/>
</dbReference>
<keyword evidence="2" id="KW-1003">Cell membrane</keyword>
<evidence type="ECO:0000256" key="6">
    <source>
        <dbReference type="SAM" id="Phobius"/>
    </source>
</evidence>
<dbReference type="RefSeq" id="WP_322455452.1">
    <property type="nucleotide sequence ID" value="NZ_CP141059.1"/>
</dbReference>
<name>A0ABZ0ZN83_9ACTN</name>
<reference evidence="8" key="1">
    <citation type="submission" date="2023-12" db="EMBL/GenBank/DDBJ databases">
        <title>Novel species in genus Nocardioides.</title>
        <authorList>
            <person name="Zhou H."/>
        </authorList>
    </citation>
    <scope>NUCLEOTIDE SEQUENCE [LARGE SCALE GENOMIC DNA]</scope>
    <source>
        <strain evidence="8">HM61</strain>
    </source>
</reference>
<evidence type="ECO:0000256" key="4">
    <source>
        <dbReference type="ARBA" id="ARBA00022989"/>
    </source>
</evidence>
<gene>
    <name evidence="7" type="ORF">SHK19_13360</name>
</gene>
<evidence type="ECO:0000256" key="2">
    <source>
        <dbReference type="ARBA" id="ARBA00022475"/>
    </source>
</evidence>
<accession>A0ABZ0ZN83</accession>
<keyword evidence="4 6" id="KW-1133">Transmembrane helix</keyword>
<evidence type="ECO:0000313" key="8">
    <source>
        <dbReference type="Proteomes" id="UP001327225"/>
    </source>
</evidence>
<keyword evidence="8" id="KW-1185">Reference proteome</keyword>
<dbReference type="InterPro" id="IPR001851">
    <property type="entry name" value="ABC_transp_permease"/>
</dbReference>
<evidence type="ECO:0000256" key="5">
    <source>
        <dbReference type="ARBA" id="ARBA00023136"/>
    </source>
</evidence>
<sequence length="332" mass="35917">MDWNELLTGSLQQALGPTAAVYCLAAIGLNIHFGYTGLLNFGQAGFMMVAGYAMVTMSTIWSQSLWLGVLVGIVLTVILALLLGVPTLRLRADYLAIVTIAAAEIIRQVISAAKFSDDLGGQDGLTGFIKPFRDKNPFSEPVGIDGLVTWSPNDFWVMTVGWGLVAVSCLVVWLLMRSPWGRVLKSIREDEDAVRSLGKNVYSYKMQSLIIGGLFGALAGFVVALRSATVGPSFFATDVTFFAYTVLLIGGAARVLGPVAGAVIFWFLITVLDLFFGQATAGANPIIPTWIMNDTQASLMRLIFMGLGLMLLMIYRPQGIFGDRRELALDAR</sequence>
<proteinExistence type="predicted"/>
<feature type="transmembrane region" description="Helical" evidence="6">
    <location>
        <begin position="12"/>
        <end position="31"/>
    </location>
</feature>
<protein>
    <submittedName>
        <fullName evidence="7">Branched-chain amino acid ABC transporter permease</fullName>
    </submittedName>
</protein>
<evidence type="ECO:0000313" key="7">
    <source>
        <dbReference type="EMBL" id="WQQ24953.1"/>
    </source>
</evidence>
<comment type="subcellular location">
    <subcellularLocation>
        <location evidence="1">Cell membrane</location>
        <topology evidence="1">Multi-pass membrane protein</topology>
    </subcellularLocation>
</comment>
<feature type="transmembrane region" description="Helical" evidence="6">
    <location>
        <begin position="38"/>
        <end position="60"/>
    </location>
</feature>
<dbReference type="PANTHER" id="PTHR30482">
    <property type="entry name" value="HIGH-AFFINITY BRANCHED-CHAIN AMINO ACID TRANSPORT SYSTEM PERMEASE"/>
    <property type="match status" value="1"/>
</dbReference>
<feature type="transmembrane region" description="Helical" evidence="6">
    <location>
        <begin position="92"/>
        <end position="110"/>
    </location>
</feature>